<gene>
    <name evidence="2" type="ORF">H6G81_21510</name>
</gene>
<evidence type="ECO:0000313" key="3">
    <source>
        <dbReference type="Proteomes" id="UP000660380"/>
    </source>
</evidence>
<evidence type="ECO:0000313" key="2">
    <source>
        <dbReference type="EMBL" id="MBD2607034.1"/>
    </source>
</evidence>
<dbReference type="SUPFAM" id="SSF52200">
    <property type="entry name" value="Toll/Interleukin receptor TIR domain"/>
    <property type="match status" value="1"/>
</dbReference>
<proteinExistence type="predicted"/>
<dbReference type="Proteomes" id="UP000660380">
    <property type="component" value="Unassembled WGS sequence"/>
</dbReference>
<dbReference type="Gene3D" id="3.40.50.10140">
    <property type="entry name" value="Toll/interleukin-1 receptor homology (TIR) domain"/>
    <property type="match status" value="1"/>
</dbReference>
<dbReference type="EMBL" id="JACJTA010000054">
    <property type="protein sequence ID" value="MBD2607034.1"/>
    <property type="molecule type" value="Genomic_DNA"/>
</dbReference>
<protein>
    <submittedName>
        <fullName evidence="2">TIR domain-containing protein</fullName>
    </submittedName>
</protein>
<dbReference type="Pfam" id="PF12770">
    <property type="entry name" value="CHAT"/>
    <property type="match status" value="1"/>
</dbReference>
<dbReference type="RefSeq" id="WP_051502798.1">
    <property type="nucleotide sequence ID" value="NZ_JACJTA010000054.1"/>
</dbReference>
<dbReference type="InterPro" id="IPR024983">
    <property type="entry name" value="CHAT_dom"/>
</dbReference>
<accession>A0ABR8GUV6</accession>
<dbReference type="Pfam" id="PF13676">
    <property type="entry name" value="TIR_2"/>
    <property type="match status" value="1"/>
</dbReference>
<dbReference type="InterPro" id="IPR035897">
    <property type="entry name" value="Toll_tir_struct_dom_sf"/>
</dbReference>
<organism evidence="2 3">
    <name type="scientific">Scytonema hofmannii FACHB-248</name>
    <dbReference type="NCBI Taxonomy" id="1842502"/>
    <lineage>
        <taxon>Bacteria</taxon>
        <taxon>Bacillati</taxon>
        <taxon>Cyanobacteriota</taxon>
        <taxon>Cyanophyceae</taxon>
        <taxon>Nostocales</taxon>
        <taxon>Scytonemataceae</taxon>
        <taxon>Scytonema</taxon>
    </lineage>
</organism>
<feature type="domain" description="TIR" evidence="1">
    <location>
        <begin position="209"/>
        <end position="348"/>
    </location>
</feature>
<dbReference type="InterPro" id="IPR000157">
    <property type="entry name" value="TIR_dom"/>
</dbReference>
<dbReference type="SMART" id="SM00255">
    <property type="entry name" value="TIR"/>
    <property type="match status" value="1"/>
</dbReference>
<keyword evidence="3" id="KW-1185">Reference proteome</keyword>
<sequence length="351" mass="39512">MKKILILTANPKNTDRLRLDEEVREIQAALNQSKNRDQFEIMTRWAVRVDDLQPMLLDHIPDIVHFSGHGGGSQGLALENELGQIQLVSATALAGLFKLFKANVECVFLNACYSEEQAKAIYQHINCVVGMNQAIGDRAAVKFAKGFYQAIGRSKSYADAFEFGCNAIDLQGIPESSIPVLKYKTEELAPRFDEVNHRQNVPDQNQKNFQYDIYISYVDQKPDTTWVWDVLLPRLEQANLRIAVSGDIESPGVARVVNIEQGIRQAKRTIIVLSPAYLANYEATFENILGQTIGIQEGTYRLLPVKALPFDSSQLPTRLSMLTTLDLAHPRRAEREFERLIHALGESLPQM</sequence>
<evidence type="ECO:0000259" key="1">
    <source>
        <dbReference type="PROSITE" id="PS50104"/>
    </source>
</evidence>
<reference evidence="2 3" key="1">
    <citation type="journal article" date="2020" name="ISME J.">
        <title>Comparative genomics reveals insights into cyanobacterial evolution and habitat adaptation.</title>
        <authorList>
            <person name="Chen M.Y."/>
            <person name="Teng W.K."/>
            <person name="Zhao L."/>
            <person name="Hu C.X."/>
            <person name="Zhou Y.K."/>
            <person name="Han B.P."/>
            <person name="Song L.R."/>
            <person name="Shu W.S."/>
        </authorList>
    </citation>
    <scope>NUCLEOTIDE SEQUENCE [LARGE SCALE GENOMIC DNA]</scope>
    <source>
        <strain evidence="2 3">FACHB-248</strain>
    </source>
</reference>
<dbReference type="PROSITE" id="PS50104">
    <property type="entry name" value="TIR"/>
    <property type="match status" value="1"/>
</dbReference>
<comment type="caution">
    <text evidence="2">The sequence shown here is derived from an EMBL/GenBank/DDBJ whole genome shotgun (WGS) entry which is preliminary data.</text>
</comment>
<name>A0ABR8GUV6_9CYAN</name>